<evidence type="ECO:0000259" key="2">
    <source>
        <dbReference type="Pfam" id="PF02464"/>
    </source>
</evidence>
<dbReference type="RefSeq" id="WP_093153792.1">
    <property type="nucleotide sequence ID" value="NZ_FNBW01000017.1"/>
</dbReference>
<evidence type="ECO:0000313" key="3">
    <source>
        <dbReference type="EMBL" id="SDG42898.1"/>
    </source>
</evidence>
<dbReference type="OrthoDB" id="1253990at2"/>
<keyword evidence="1" id="KW-1133">Transmembrane helix</keyword>
<keyword evidence="1" id="KW-0812">Transmembrane</keyword>
<sequence length="164" mass="17348">MGDLGKLGDMAGRLLKARGETIAVAESSSGGLISACLLAVPGASAYFVAGGVIYTHKAREIFTDIEFEQHPGMRSSSEPYAALLAETMRRRMETTWGLAETGAAGPLGNRYGDAAGHTCIALSGPVTRVFTLETGDRHREPNMCRFTEAALDALVEALDQPMTA</sequence>
<comment type="caution">
    <text evidence="3">The sequence shown here is derived from an EMBL/GenBank/DDBJ whole genome shotgun (WGS) entry which is preliminary data.</text>
</comment>
<keyword evidence="1" id="KW-0472">Membrane</keyword>
<proteinExistence type="predicted"/>
<dbReference type="Gene3D" id="3.90.950.20">
    <property type="entry name" value="CinA-like"/>
    <property type="match status" value="1"/>
</dbReference>
<gene>
    <name evidence="3" type="ORF">SAMN05660686_04364</name>
</gene>
<keyword evidence="4" id="KW-1185">Reference proteome</keyword>
<dbReference type="EMBL" id="FNBW01000017">
    <property type="protein sequence ID" value="SDG42898.1"/>
    <property type="molecule type" value="Genomic_DNA"/>
</dbReference>
<feature type="domain" description="CinA C-terminal" evidence="2">
    <location>
        <begin position="9"/>
        <end position="157"/>
    </location>
</feature>
<protein>
    <submittedName>
        <fullName evidence="3">Amidohydrolase, PncC family</fullName>
    </submittedName>
</protein>
<accession>A0A8G2BLN8</accession>
<dbReference type="AlphaFoldDB" id="A0A8G2BLN8"/>
<reference evidence="3 4" key="1">
    <citation type="submission" date="2016-10" db="EMBL/GenBank/DDBJ databases">
        <authorList>
            <person name="Varghese N."/>
            <person name="Submissions S."/>
        </authorList>
    </citation>
    <scope>NUCLEOTIDE SEQUENCE [LARGE SCALE GENOMIC DNA]</scope>
    <source>
        <strain evidence="3 4">DSM 18839</strain>
    </source>
</reference>
<dbReference type="GO" id="GO:0016787">
    <property type="term" value="F:hydrolase activity"/>
    <property type="evidence" value="ECO:0007669"/>
    <property type="project" value="UniProtKB-KW"/>
</dbReference>
<dbReference type="InterPro" id="IPR008136">
    <property type="entry name" value="CinA_C"/>
</dbReference>
<dbReference type="InterPro" id="IPR036653">
    <property type="entry name" value="CinA-like_C"/>
</dbReference>
<evidence type="ECO:0000256" key="1">
    <source>
        <dbReference type="SAM" id="Phobius"/>
    </source>
</evidence>
<keyword evidence="3" id="KW-0378">Hydrolase</keyword>
<feature type="transmembrane region" description="Helical" evidence="1">
    <location>
        <begin position="32"/>
        <end position="54"/>
    </location>
</feature>
<name>A0A8G2BLN8_9PROT</name>
<evidence type="ECO:0000313" key="4">
    <source>
        <dbReference type="Proteomes" id="UP000198615"/>
    </source>
</evidence>
<organism evidence="3 4">
    <name type="scientific">Thalassobaculum litoreum DSM 18839</name>
    <dbReference type="NCBI Taxonomy" id="1123362"/>
    <lineage>
        <taxon>Bacteria</taxon>
        <taxon>Pseudomonadati</taxon>
        <taxon>Pseudomonadota</taxon>
        <taxon>Alphaproteobacteria</taxon>
        <taxon>Rhodospirillales</taxon>
        <taxon>Thalassobaculaceae</taxon>
        <taxon>Thalassobaculum</taxon>
    </lineage>
</organism>
<dbReference type="SUPFAM" id="SSF142433">
    <property type="entry name" value="CinA-like"/>
    <property type="match status" value="1"/>
</dbReference>
<dbReference type="Proteomes" id="UP000198615">
    <property type="component" value="Unassembled WGS sequence"/>
</dbReference>
<dbReference type="Pfam" id="PF02464">
    <property type="entry name" value="CinA"/>
    <property type="match status" value="1"/>
</dbReference>